<evidence type="ECO:0000256" key="2">
    <source>
        <dbReference type="ARBA" id="ARBA00022692"/>
    </source>
</evidence>
<feature type="transmembrane region" description="Helical" evidence="6">
    <location>
        <begin position="346"/>
        <end position="367"/>
    </location>
</feature>
<dbReference type="Proteomes" id="UP001652581">
    <property type="component" value="Chromosome 3"/>
</dbReference>
<name>A0ABM5CP76_VICPA</name>
<keyword evidence="4 6" id="KW-0472">Membrane</keyword>
<keyword evidence="2 6" id="KW-0812">Transmembrane</keyword>
<evidence type="ECO:0000256" key="4">
    <source>
        <dbReference type="ARBA" id="ARBA00023136"/>
    </source>
</evidence>
<feature type="region of interest" description="Disordered" evidence="5">
    <location>
        <begin position="512"/>
        <end position="534"/>
    </location>
</feature>
<evidence type="ECO:0000313" key="8">
    <source>
        <dbReference type="Proteomes" id="UP001652581"/>
    </source>
</evidence>
<feature type="domain" description="Amino acid transporter transmembrane" evidence="7">
    <location>
        <begin position="177"/>
        <end position="448"/>
    </location>
</feature>
<evidence type="ECO:0000256" key="5">
    <source>
        <dbReference type="SAM" id="MobiDB-lite"/>
    </source>
</evidence>
<evidence type="ECO:0000256" key="1">
    <source>
        <dbReference type="ARBA" id="ARBA00004141"/>
    </source>
</evidence>
<feature type="transmembrane region" description="Helical" evidence="6">
    <location>
        <begin position="387"/>
        <end position="406"/>
    </location>
</feature>
<dbReference type="InterPro" id="IPR013057">
    <property type="entry name" value="AA_transpt_TM"/>
</dbReference>
<evidence type="ECO:0000313" key="9">
    <source>
        <dbReference type="RefSeq" id="XP_072810459.1"/>
    </source>
</evidence>
<feature type="transmembrane region" description="Helical" evidence="6">
    <location>
        <begin position="612"/>
        <end position="628"/>
    </location>
</feature>
<feature type="transmembrane region" description="Helical" evidence="6">
    <location>
        <begin position="322"/>
        <end position="339"/>
    </location>
</feature>
<keyword evidence="8" id="KW-1185">Reference proteome</keyword>
<feature type="transmembrane region" description="Helical" evidence="6">
    <location>
        <begin position="270"/>
        <end position="289"/>
    </location>
</feature>
<proteinExistence type="predicted"/>
<organism evidence="8 9">
    <name type="scientific">Vicugna pacos</name>
    <name type="common">Alpaca</name>
    <name type="synonym">Lama pacos</name>
    <dbReference type="NCBI Taxonomy" id="30538"/>
    <lineage>
        <taxon>Eukaryota</taxon>
        <taxon>Metazoa</taxon>
        <taxon>Chordata</taxon>
        <taxon>Craniata</taxon>
        <taxon>Vertebrata</taxon>
        <taxon>Euteleostomi</taxon>
        <taxon>Mammalia</taxon>
        <taxon>Eutheria</taxon>
        <taxon>Laurasiatheria</taxon>
        <taxon>Artiodactyla</taxon>
        <taxon>Tylopoda</taxon>
        <taxon>Camelidae</taxon>
        <taxon>Vicugna</taxon>
    </lineage>
</organism>
<feature type="transmembrane region" description="Helical" evidence="6">
    <location>
        <begin position="418"/>
        <end position="440"/>
    </location>
</feature>
<dbReference type="Pfam" id="PF01490">
    <property type="entry name" value="Aa_trans"/>
    <property type="match status" value="1"/>
</dbReference>
<dbReference type="PANTHER" id="PTHR22950">
    <property type="entry name" value="AMINO ACID TRANSPORTER"/>
    <property type="match status" value="1"/>
</dbReference>
<keyword evidence="3 6" id="KW-1133">Transmembrane helix</keyword>
<evidence type="ECO:0000259" key="7">
    <source>
        <dbReference type="Pfam" id="PF01490"/>
    </source>
</evidence>
<accession>A0ABM5CP76</accession>
<sequence length="631" mass="70171">MARSKAFGKEGIVIRIPAVISQRTESRVKLGKFTVLVSGLEIHDSDSLLMHRFEREHVDDIKVHTPYEVSIRQRFIGKPDIAYRLISAKMPEVIPVLEVQFSKKIELLENAWMFGSTATASPAEKGFSVWLAGFASGKQDVELCPVSAHPIWGDVGDHHPGPPRPWTTSSLGPPPRAFQTLVHLVKGNIGTGILGLPLAVKNAGILMGPLSLLAMGLISCHCMHILVRCAQHFCHRLNKPFMDYGDTVMHGLEASPSTWLRNHAHWGRHIVSFFLIVTQLGFCCVYIVFLADNLKQVVEAVNGTTSNCHDNMTVILMPTMDSRLYMLTFLPFLVLLALIRNLRILTIFSLLANISMLVSLIIIIQYITQGIPDPSQLPLVANWKTYALFFGTAIFSFESIGVVLPLENKMKDARRFPVILSLGMSIITALYISIGTLGYLRFRNDIKAVPVGQAPLHHWHPVHLFPAVLRPCRNHYSLCHLQGVTALGTASGLVHPPCHGLPDVHLGHPCPPPGPGSLPGGLREQQCPGPHHPTPPGDRHLLLRGYEPPHHHQGRPDQHPGLRGLCDGYLPGPGRADPVRTPSHLSQLHHFYLVKMALLLTHQHLTFNDINLFYMHLYVFCCFTFLWAKPQ</sequence>
<protein>
    <submittedName>
        <fullName evidence="9">Uncharacterized protein isoform X1</fullName>
    </submittedName>
</protein>
<dbReference type="RefSeq" id="XP_072810459.1">
    <property type="nucleotide sequence ID" value="XM_072954358.1"/>
</dbReference>
<reference evidence="9" key="1">
    <citation type="submission" date="2025-08" db="UniProtKB">
        <authorList>
            <consortium name="RefSeq"/>
        </authorList>
    </citation>
    <scope>IDENTIFICATION</scope>
</reference>
<feature type="transmembrane region" description="Helical" evidence="6">
    <location>
        <begin position="206"/>
        <end position="227"/>
    </location>
</feature>
<gene>
    <name evidence="9" type="primary">LOC102540475</name>
</gene>
<evidence type="ECO:0000256" key="3">
    <source>
        <dbReference type="ARBA" id="ARBA00022989"/>
    </source>
</evidence>
<dbReference type="GeneID" id="102540475"/>
<evidence type="ECO:0000256" key="6">
    <source>
        <dbReference type="SAM" id="Phobius"/>
    </source>
</evidence>
<dbReference type="PANTHER" id="PTHR22950:SF185">
    <property type="entry name" value="PROTON-COUPLED AMINO ACID TRANSPORTER 2"/>
    <property type="match status" value="1"/>
</dbReference>
<comment type="subcellular location">
    <subcellularLocation>
        <location evidence="1">Membrane</location>
        <topology evidence="1">Multi-pass membrane protein</topology>
    </subcellularLocation>
</comment>